<keyword evidence="8 9" id="KW-0472">Membrane</keyword>
<accession>A0A507FIC6</accession>
<evidence type="ECO:0000256" key="8">
    <source>
        <dbReference type="ARBA" id="ARBA00023136"/>
    </source>
</evidence>
<keyword evidence="4 9" id="KW-0812">Transmembrane</keyword>
<reference evidence="11 12" key="1">
    <citation type="journal article" date="2019" name="Sci. Rep.">
        <title>Comparative genomics of chytrid fungi reveal insights into the obligate biotrophic and pathogenic lifestyle of Synchytrium endobioticum.</title>
        <authorList>
            <person name="van de Vossenberg B.T.L.H."/>
            <person name="Warris S."/>
            <person name="Nguyen H.D.T."/>
            <person name="van Gent-Pelzer M.P.E."/>
            <person name="Joly D.L."/>
            <person name="van de Geest H.C."/>
            <person name="Bonants P.J.M."/>
            <person name="Smith D.S."/>
            <person name="Levesque C.A."/>
            <person name="van der Lee T.A.J."/>
        </authorList>
    </citation>
    <scope>NUCLEOTIDE SEQUENCE [LARGE SCALE GENOMIC DNA]</scope>
    <source>
        <strain evidence="11 12">CBS 675.73</strain>
    </source>
</reference>
<comment type="similarity">
    <text evidence="2 10">Belongs to the mitochondrial carrier (TC 2.A.29) family.</text>
</comment>
<dbReference type="Proteomes" id="UP000320333">
    <property type="component" value="Unassembled WGS sequence"/>
</dbReference>
<name>A0A507FIC6_9FUNG</name>
<dbReference type="PROSITE" id="PS50920">
    <property type="entry name" value="SOLCAR"/>
    <property type="match status" value="2"/>
</dbReference>
<evidence type="ECO:0000256" key="2">
    <source>
        <dbReference type="ARBA" id="ARBA00006375"/>
    </source>
</evidence>
<dbReference type="InterPro" id="IPR044712">
    <property type="entry name" value="SLC25A32-like"/>
</dbReference>
<dbReference type="Pfam" id="PF00153">
    <property type="entry name" value="Mito_carr"/>
    <property type="match status" value="2"/>
</dbReference>
<keyword evidence="3 10" id="KW-0813">Transport</keyword>
<evidence type="ECO:0000256" key="6">
    <source>
        <dbReference type="ARBA" id="ARBA00022989"/>
    </source>
</evidence>
<gene>
    <name evidence="11" type="ORF">CcCBS67573_g02663</name>
</gene>
<evidence type="ECO:0000256" key="9">
    <source>
        <dbReference type="PROSITE-ProRule" id="PRU00282"/>
    </source>
</evidence>
<keyword evidence="12" id="KW-1185">Reference proteome</keyword>
<keyword evidence="7" id="KW-0496">Mitochondrion</keyword>
<evidence type="ECO:0000256" key="1">
    <source>
        <dbReference type="ARBA" id="ARBA00004225"/>
    </source>
</evidence>
<evidence type="ECO:0000256" key="5">
    <source>
        <dbReference type="ARBA" id="ARBA00022737"/>
    </source>
</evidence>
<evidence type="ECO:0000256" key="3">
    <source>
        <dbReference type="ARBA" id="ARBA00022448"/>
    </source>
</evidence>
<feature type="repeat" description="Solcar" evidence="9">
    <location>
        <begin position="25"/>
        <end position="115"/>
    </location>
</feature>
<dbReference type="InterPro" id="IPR023395">
    <property type="entry name" value="MCP_dom_sf"/>
</dbReference>
<dbReference type="GO" id="GO:0015215">
    <property type="term" value="F:nucleotide transmembrane transporter activity"/>
    <property type="evidence" value="ECO:0007669"/>
    <property type="project" value="UniProtKB-ARBA"/>
</dbReference>
<comment type="caution">
    <text evidence="11">The sequence shown here is derived from an EMBL/GenBank/DDBJ whole genome shotgun (WGS) entry which is preliminary data.</text>
</comment>
<dbReference type="PANTHER" id="PTHR45683">
    <property type="entry name" value="MITOCHONDRIAL NICOTINAMIDE ADENINE DINUCLEOTIDE TRANSPORTER 1-RELATED-RELATED"/>
    <property type="match status" value="1"/>
</dbReference>
<dbReference type="SUPFAM" id="SSF103506">
    <property type="entry name" value="Mitochondrial carrier"/>
    <property type="match status" value="1"/>
</dbReference>
<evidence type="ECO:0000313" key="12">
    <source>
        <dbReference type="Proteomes" id="UP000320333"/>
    </source>
</evidence>
<proteinExistence type="inferred from homology"/>
<dbReference type="InterPro" id="IPR018108">
    <property type="entry name" value="MCP_transmembrane"/>
</dbReference>
<comment type="subcellular location">
    <subcellularLocation>
        <location evidence="1">Mitochondrion membrane</location>
        <topology evidence="1">Multi-pass membrane protein</topology>
    </subcellularLocation>
</comment>
<dbReference type="PRINTS" id="PR00926">
    <property type="entry name" value="MITOCARRIER"/>
</dbReference>
<sequence length="253" mass="27668">MAKTDANDGPTTTISATIQKYLHDQTALRPALAGAASGLVAAAMVTPLDVVKIRLQNQYFSHDVQPKYKGTFPTLSKIWAEEGVQGLFSGLAPSVYAYLPDRIIWFSVYHGGKKHFAELLGTPPEGTTVVHLLATLTASIASTVGTSPLWVVRTRLMAQYAEGPHGFKYRNTSHAFRNMINKEGYFSLYKGLGPSLLGVSHSLIMFPLYEKIKFVMKEQNYGIHADGTFKNSSILIASSIAKCVASLLTYPHE</sequence>
<evidence type="ECO:0000313" key="11">
    <source>
        <dbReference type="EMBL" id="TPX76053.1"/>
    </source>
</evidence>
<feature type="non-terminal residue" evidence="11">
    <location>
        <position position="253"/>
    </location>
</feature>
<evidence type="ECO:0000256" key="10">
    <source>
        <dbReference type="RuleBase" id="RU000488"/>
    </source>
</evidence>
<dbReference type="InterPro" id="IPR002067">
    <property type="entry name" value="MCP"/>
</dbReference>
<dbReference type="Gene3D" id="1.50.40.10">
    <property type="entry name" value="Mitochondrial carrier domain"/>
    <property type="match status" value="1"/>
</dbReference>
<evidence type="ECO:0000256" key="4">
    <source>
        <dbReference type="ARBA" id="ARBA00022692"/>
    </source>
</evidence>
<keyword evidence="5" id="KW-0677">Repeat</keyword>
<protein>
    <submittedName>
        <fullName evidence="11">Uncharacterized protein</fullName>
    </submittedName>
</protein>
<feature type="repeat" description="Solcar" evidence="9">
    <location>
        <begin position="126"/>
        <end position="215"/>
    </location>
</feature>
<evidence type="ECO:0000256" key="7">
    <source>
        <dbReference type="ARBA" id="ARBA00023128"/>
    </source>
</evidence>
<dbReference type="AlphaFoldDB" id="A0A507FIC6"/>
<dbReference type="EMBL" id="QEAP01000059">
    <property type="protein sequence ID" value="TPX76053.1"/>
    <property type="molecule type" value="Genomic_DNA"/>
</dbReference>
<dbReference type="GO" id="GO:0031966">
    <property type="term" value="C:mitochondrial membrane"/>
    <property type="evidence" value="ECO:0007669"/>
    <property type="project" value="UniProtKB-SubCell"/>
</dbReference>
<dbReference type="OrthoDB" id="10266426at2759"/>
<organism evidence="11 12">
    <name type="scientific">Chytriomyces confervae</name>
    <dbReference type="NCBI Taxonomy" id="246404"/>
    <lineage>
        <taxon>Eukaryota</taxon>
        <taxon>Fungi</taxon>
        <taxon>Fungi incertae sedis</taxon>
        <taxon>Chytridiomycota</taxon>
        <taxon>Chytridiomycota incertae sedis</taxon>
        <taxon>Chytridiomycetes</taxon>
        <taxon>Chytridiales</taxon>
        <taxon>Chytriomycetaceae</taxon>
        <taxon>Chytriomyces</taxon>
    </lineage>
</organism>
<keyword evidence="6" id="KW-1133">Transmembrane helix</keyword>